<feature type="domain" description="WWE" evidence="3">
    <location>
        <begin position="725"/>
        <end position="809"/>
    </location>
</feature>
<dbReference type="Pfam" id="PF23464">
    <property type="entry name" value="WWE_3"/>
    <property type="match status" value="2"/>
</dbReference>
<dbReference type="SUPFAM" id="SSF47769">
    <property type="entry name" value="SAM/Pointed domain"/>
    <property type="match status" value="1"/>
</dbReference>
<feature type="region of interest" description="Disordered" evidence="2">
    <location>
        <begin position="1367"/>
        <end position="1389"/>
    </location>
</feature>
<dbReference type="InterPro" id="IPR058055">
    <property type="entry name" value="PA-PLA1"/>
</dbReference>
<dbReference type="OrthoDB" id="69269at2759"/>
<dbReference type="InterPro" id="IPR057825">
    <property type="entry name" value="WWE_SEC23-DDH2"/>
</dbReference>
<reference evidence="5" key="1">
    <citation type="submission" date="2021-05" db="EMBL/GenBank/DDBJ databases">
        <authorList>
            <person name="Tigano A."/>
        </authorList>
    </citation>
    <scope>NUCLEOTIDE SEQUENCE</scope>
</reference>
<feature type="compositionally biased region" description="Pro residues" evidence="2">
    <location>
        <begin position="145"/>
        <end position="157"/>
    </location>
</feature>
<dbReference type="PANTHER" id="PTHR23509">
    <property type="entry name" value="PA-PL1 PHOSPHOLIPASE FAMILY"/>
    <property type="match status" value="1"/>
</dbReference>
<dbReference type="FunFam" id="1.10.150.50:FF:000034">
    <property type="entry name" value="ankyrin repeat and SAM domain-containing protein 4B"/>
    <property type="match status" value="1"/>
</dbReference>
<evidence type="ECO:0000313" key="6">
    <source>
        <dbReference type="Proteomes" id="UP000677803"/>
    </source>
</evidence>
<feature type="region of interest" description="Disordered" evidence="2">
    <location>
        <begin position="142"/>
        <end position="174"/>
    </location>
</feature>
<keyword evidence="6" id="KW-1185">Reference proteome</keyword>
<feature type="region of interest" description="Disordered" evidence="2">
    <location>
        <begin position="629"/>
        <end position="662"/>
    </location>
</feature>
<protein>
    <submittedName>
        <fullName evidence="5">(Atlantic silverside) hypothetical protein</fullName>
    </submittedName>
</protein>
<dbReference type="Pfam" id="PF02862">
    <property type="entry name" value="DDHD"/>
    <property type="match status" value="1"/>
</dbReference>
<feature type="domain" description="DDHD" evidence="4">
    <location>
        <begin position="1235"/>
        <end position="1443"/>
    </location>
</feature>
<accession>A0A8S4C1J9</accession>
<dbReference type="Pfam" id="PF02825">
    <property type="entry name" value="WWE"/>
    <property type="match status" value="2"/>
</dbReference>
<evidence type="ECO:0000256" key="1">
    <source>
        <dbReference type="ARBA" id="ARBA00038464"/>
    </source>
</evidence>
<feature type="compositionally biased region" description="Acidic residues" evidence="2">
    <location>
        <begin position="46"/>
        <end position="55"/>
    </location>
</feature>
<dbReference type="GO" id="GO:0030134">
    <property type="term" value="C:COPII-coated ER to Golgi transport vesicle"/>
    <property type="evidence" value="ECO:0007669"/>
    <property type="project" value="TreeGrafter"/>
</dbReference>
<proteinExistence type="inferred from homology"/>
<evidence type="ECO:0000259" key="3">
    <source>
        <dbReference type="PROSITE" id="PS50918"/>
    </source>
</evidence>
<name>A0A8S4C1J9_9TELE</name>
<comment type="caution">
    <text evidence="5">The sequence shown here is derived from an EMBL/GenBank/DDBJ whole genome shotgun (WGS) entry which is preliminary data.</text>
</comment>
<dbReference type="PANTHER" id="PTHR23509:SF4">
    <property type="entry name" value="SEC23-INTERACTING PROTEIN"/>
    <property type="match status" value="1"/>
</dbReference>
<dbReference type="Proteomes" id="UP000677803">
    <property type="component" value="Unassembled WGS sequence"/>
</dbReference>
<dbReference type="GO" id="GO:0046872">
    <property type="term" value="F:metal ion binding"/>
    <property type="evidence" value="ECO:0007669"/>
    <property type="project" value="InterPro"/>
</dbReference>
<comment type="similarity">
    <text evidence="1">Belongs to the PA-PLA1 family.</text>
</comment>
<dbReference type="InterPro" id="IPR001660">
    <property type="entry name" value="SAM"/>
</dbReference>
<feature type="compositionally biased region" description="Basic and acidic residues" evidence="2">
    <location>
        <begin position="1367"/>
        <end position="1386"/>
    </location>
</feature>
<organism evidence="5 6">
    <name type="scientific">Menidia menidia</name>
    <name type="common">Atlantic silverside</name>
    <dbReference type="NCBI Taxonomy" id="238744"/>
    <lineage>
        <taxon>Eukaryota</taxon>
        <taxon>Metazoa</taxon>
        <taxon>Chordata</taxon>
        <taxon>Craniata</taxon>
        <taxon>Vertebrata</taxon>
        <taxon>Euteleostomi</taxon>
        <taxon>Actinopterygii</taxon>
        <taxon>Neopterygii</taxon>
        <taxon>Teleostei</taxon>
        <taxon>Neoteleostei</taxon>
        <taxon>Acanthomorphata</taxon>
        <taxon>Ovalentaria</taxon>
        <taxon>Atherinomorphae</taxon>
        <taxon>Atheriniformes</taxon>
        <taxon>Atherinopsidae</taxon>
        <taxon>Menidiinae</taxon>
        <taxon>Menidia</taxon>
    </lineage>
</organism>
<dbReference type="SMART" id="SM00454">
    <property type="entry name" value="SAM"/>
    <property type="match status" value="1"/>
</dbReference>
<dbReference type="PROSITE" id="PS51043">
    <property type="entry name" value="DDHD"/>
    <property type="match status" value="1"/>
</dbReference>
<evidence type="ECO:0000256" key="2">
    <source>
        <dbReference type="SAM" id="MobiDB-lite"/>
    </source>
</evidence>
<sequence length="1451" mass="160549">MADRKNNNASNTGSNLLFNAAPEFNFNLPFMPVSQATGPAVLSGDDSTDVGEEDSFLGQNSGNGPAASSTFSYFSSPVTTSDPFASIGQSTCPPPALSAAPTTTGPVSLPSCVGMALPPSSGSQMSPAPSAFGGAVYQSPVGRHTPPPATMTPPPPQMQQQSHNPYRHTPTSSRASPYIPAPEILPPTHTPQQNPYPLATPPQMFPPSGPPQAPPSYIQGRPPPPTTAGAIVPAGPMMQYNYNIYEPIQPHWFYCKQVESKSVWLPFSIIDSLQLEETYNSVQPDPENVVVRTDGGRYDVQLYDRVKSAVYWEEEPTEVRRCSWFYKGDSDSRFVPYSEEFSEKLEAEYKKAVSTNQWHRRLEFPSGETIVIVQFQPSSIPDEWGTTQDGQTRPRVVKRGIDDDHDEVPDGSELPKVDHLVFMVHGIGPVCDLRFRSMIECVDDFRSVSLKLLHSHFKKSLDEHAISRVEFLPVRWHTALHGDATGGKMADRKNNNASNTGSNLLFNAAPEFNFNLPFMPVSQATGPAVLSGDDSTDVGEEDSFLGQNSGNGPAASSTFSYFSSPVTTSDPFASIGQSTCPPPALSAAPTATGPVSLPSCVGMALPPSSGSQMSPAPSAFGGAVYQSPVGRHTPPPATMTPPPPQMQQQSHNPYRHTPTSSRASPYIPAPEILPPTHTPQQNPYPLATPPQMFPPSGPPQAPPSYIQGRPPPPTTAGAIVPAGPMMQYNYNIYEPIQPHWFYCKQVESKSVWLPFSIIDSLQLEETYNSVQPDPENVVVRTDGGRYDVQLYDRVKSAVYWEEEPTEVRRCSWFYKGDSDSRFVPYSEEFSEKLEAEYKKAVSTNQWHRRLEFPSGETIVIVQFQPSSIPDEWGTTQDGQTRPRVVKRGIDDDHDEVPDGELPKVDHLVFMVHGIGPVCDLRFRSMIECVDDFRSVSLKLLHSHFKKSLDEHAISRVEFLPVRWHTALHGDATGVDRRIKKITLPSTGRLRHFTNETLLDVLYYNSPTYCQTIMDTVAQEINRLFALFMERNPDYKGRVSVAGHSLGSLILFDLLSNQKSASLGMVVPSAPTASEENKQATAPAISGSNAVPPPAVEELSKEEEEEEFQDLAAVLQHLGLSEYKSTFDEEKIDIESFLMCTIGDLKEMGLPMGPRKKIAKFVEERTKRQAARRAAQEKKAEVKVDAQAATTAPAAVDATDPSIKRPPVGHTVSSVHVNYDYFEVGTGQVSVVYPSLDFEPDNFFALGSPIGVFLTVRGQEKIDETYQLPTCKGFFNIYHPLDPVAYRIEPMIVPELDLKPVLIPHYKGRKRLHLELKESLSRMGSDLKHGFISSLRSAWQTLNEFARAHTSSALQAELAMVANQIEEEEKHVQQEHKVPESPEPQREEEPEVKIGMLNGGNRIDYVLQEKPIESFNEYLFALQSHLCYWQSEDTTLLLLKEIYKSMGIHPEQ</sequence>
<feature type="region of interest" description="Disordered" evidence="2">
    <location>
        <begin position="527"/>
        <end position="551"/>
    </location>
</feature>
<dbReference type="Pfam" id="PF00536">
    <property type="entry name" value="SAM_1"/>
    <property type="match status" value="1"/>
</dbReference>
<evidence type="ECO:0000313" key="5">
    <source>
        <dbReference type="EMBL" id="CAG6017823.1"/>
    </source>
</evidence>
<feature type="compositionally biased region" description="Acidic residues" evidence="2">
    <location>
        <begin position="534"/>
        <end position="543"/>
    </location>
</feature>
<gene>
    <name evidence="5" type="ORF">MMEN_LOCUS20867</name>
</gene>
<evidence type="ECO:0000259" key="4">
    <source>
        <dbReference type="PROSITE" id="PS51043"/>
    </source>
</evidence>
<dbReference type="InterPro" id="IPR004177">
    <property type="entry name" value="DDHD_dom"/>
</dbReference>
<feature type="domain" description="WWE" evidence="3">
    <location>
        <begin position="237"/>
        <end position="321"/>
    </location>
</feature>
<dbReference type="GO" id="GO:0004620">
    <property type="term" value="F:phospholipase activity"/>
    <property type="evidence" value="ECO:0007669"/>
    <property type="project" value="TreeGrafter"/>
</dbReference>
<dbReference type="InterPro" id="IPR004170">
    <property type="entry name" value="WWE_dom"/>
</dbReference>
<feature type="region of interest" description="Disordered" evidence="2">
    <location>
        <begin position="1071"/>
        <end position="1092"/>
    </location>
</feature>
<dbReference type="InterPro" id="IPR013761">
    <property type="entry name" value="SAM/pointed_sf"/>
</dbReference>
<dbReference type="Gene3D" id="1.10.150.50">
    <property type="entry name" value="Transcription Factor, Ets-1"/>
    <property type="match status" value="1"/>
</dbReference>
<feature type="region of interest" description="Disordered" evidence="2">
    <location>
        <begin position="39"/>
        <end position="64"/>
    </location>
</feature>
<feature type="non-terminal residue" evidence="5">
    <location>
        <position position="1451"/>
    </location>
</feature>
<feature type="compositionally biased region" description="Pro residues" evidence="2">
    <location>
        <begin position="633"/>
        <end position="645"/>
    </location>
</feature>
<dbReference type="SMART" id="SM01127">
    <property type="entry name" value="DDHD"/>
    <property type="match status" value="1"/>
</dbReference>
<dbReference type="EMBL" id="CAJRST010039999">
    <property type="protein sequence ID" value="CAG6017823.1"/>
    <property type="molecule type" value="Genomic_DNA"/>
</dbReference>
<dbReference type="PROSITE" id="PS50918">
    <property type="entry name" value="WWE"/>
    <property type="match status" value="2"/>
</dbReference>